<dbReference type="AlphaFoldDB" id="A0AAX6FCW2"/>
<accession>A0AAX6FCW2</accession>
<dbReference type="Proteomes" id="UP001140949">
    <property type="component" value="Unassembled WGS sequence"/>
</dbReference>
<organism evidence="1 2">
    <name type="scientific">Iris pallida</name>
    <name type="common">Sweet iris</name>
    <dbReference type="NCBI Taxonomy" id="29817"/>
    <lineage>
        <taxon>Eukaryota</taxon>
        <taxon>Viridiplantae</taxon>
        <taxon>Streptophyta</taxon>
        <taxon>Embryophyta</taxon>
        <taxon>Tracheophyta</taxon>
        <taxon>Spermatophyta</taxon>
        <taxon>Magnoliopsida</taxon>
        <taxon>Liliopsida</taxon>
        <taxon>Asparagales</taxon>
        <taxon>Iridaceae</taxon>
        <taxon>Iridoideae</taxon>
        <taxon>Irideae</taxon>
        <taxon>Iris</taxon>
    </lineage>
</organism>
<reference evidence="1" key="1">
    <citation type="journal article" date="2023" name="GigaByte">
        <title>Genome assembly of the bearded iris, Iris pallida Lam.</title>
        <authorList>
            <person name="Bruccoleri R.E."/>
            <person name="Oakeley E.J."/>
            <person name="Faust A.M.E."/>
            <person name="Altorfer M."/>
            <person name="Dessus-Babus S."/>
            <person name="Burckhardt D."/>
            <person name="Oertli M."/>
            <person name="Naumann U."/>
            <person name="Petersen F."/>
            <person name="Wong J."/>
        </authorList>
    </citation>
    <scope>NUCLEOTIDE SEQUENCE</scope>
    <source>
        <strain evidence="1">GSM-AAB239-AS_SAM_17_03QT</strain>
    </source>
</reference>
<dbReference type="EMBL" id="JANAVB010030218">
    <property type="protein sequence ID" value="KAJ6813851.1"/>
    <property type="molecule type" value="Genomic_DNA"/>
</dbReference>
<reference evidence="1" key="2">
    <citation type="submission" date="2023-04" db="EMBL/GenBank/DDBJ databases">
        <authorList>
            <person name="Bruccoleri R.E."/>
            <person name="Oakeley E.J."/>
            <person name="Faust A.-M."/>
            <person name="Dessus-Babus S."/>
            <person name="Altorfer M."/>
            <person name="Burckhardt D."/>
            <person name="Oertli M."/>
            <person name="Naumann U."/>
            <person name="Petersen F."/>
            <person name="Wong J."/>
        </authorList>
    </citation>
    <scope>NUCLEOTIDE SEQUENCE</scope>
    <source>
        <strain evidence="1">GSM-AAB239-AS_SAM_17_03QT</strain>
        <tissue evidence="1">Leaf</tissue>
    </source>
</reference>
<gene>
    <name evidence="1" type="ORF">M6B38_141440</name>
</gene>
<protein>
    <submittedName>
        <fullName evidence="1">Pollen-specific leucine-rich repeat extensin-like protein 3</fullName>
    </submittedName>
</protein>
<comment type="caution">
    <text evidence="1">The sequence shown here is derived from an EMBL/GenBank/DDBJ whole genome shotgun (WGS) entry which is preliminary data.</text>
</comment>
<evidence type="ECO:0000313" key="1">
    <source>
        <dbReference type="EMBL" id="KAJ6813851.1"/>
    </source>
</evidence>
<proteinExistence type="predicted"/>
<name>A0AAX6FCW2_IRIPA</name>
<evidence type="ECO:0000313" key="2">
    <source>
        <dbReference type="Proteomes" id="UP001140949"/>
    </source>
</evidence>
<keyword evidence="2" id="KW-1185">Reference proteome</keyword>
<sequence>MLEQFFPFLSLSYPFSLSTFNSNNNFINIPCTTHISSLSSLTSRPPAIAVGPQSPPPPSLLHLLPPPLHIHTHHRLRLLLLHPINPPPFTSPSPPPWRVHGVAPPPLAARSTPWPARQCAAVRNQLQQQQPSTAHARMRMDARERRCCATVGRPLAGNSLP</sequence>